<comment type="catalytic activity">
    <reaction evidence="10">
        <text>L-glutamate + acetyl-CoA = N-acetyl-L-glutamate + CoA + H(+)</text>
        <dbReference type="Rhea" id="RHEA:24292"/>
        <dbReference type="ChEBI" id="CHEBI:15378"/>
        <dbReference type="ChEBI" id="CHEBI:29985"/>
        <dbReference type="ChEBI" id="CHEBI:44337"/>
        <dbReference type="ChEBI" id="CHEBI:57287"/>
        <dbReference type="ChEBI" id="CHEBI:57288"/>
        <dbReference type="EC" id="2.3.1.1"/>
    </reaction>
</comment>
<feature type="binding site" evidence="10">
    <location>
        <position position="174"/>
    </location>
    <ligand>
        <name>substrate</name>
    </ligand>
</feature>
<comment type="pathway">
    <text evidence="10">Amino-acid biosynthesis; L-arginine biosynthesis; L-ornithine and N-acetyl-L-glutamate from L-glutamate and N(2)-acetyl-L-ornithine (cyclic): step 1/1.</text>
</comment>
<feature type="site" description="Involved in the stabilization of negative charge on the oxyanion by the formation of the oxyanion hole" evidence="10">
    <location>
        <position position="110"/>
    </location>
</feature>
<keyword evidence="8 10" id="KW-0068">Autocatalytic cleavage</keyword>
<evidence type="ECO:0000256" key="5">
    <source>
        <dbReference type="ARBA" id="ARBA00022571"/>
    </source>
</evidence>
<keyword evidence="10" id="KW-0511">Multifunctional enzyme</keyword>
<keyword evidence="4 10" id="KW-0963">Cytoplasm</keyword>
<dbReference type="FunFam" id="3.60.70.12:FF:000001">
    <property type="entry name" value="Arginine biosynthesis bifunctional protein ArgJ, chloroplastic"/>
    <property type="match status" value="1"/>
</dbReference>
<dbReference type="GO" id="GO:0004042">
    <property type="term" value="F:L-glutamate N-acetyltransferase activity"/>
    <property type="evidence" value="ECO:0007669"/>
    <property type="project" value="UniProtKB-UniRule"/>
</dbReference>
<evidence type="ECO:0000256" key="7">
    <source>
        <dbReference type="ARBA" id="ARBA00022679"/>
    </source>
</evidence>
<keyword evidence="6 10" id="KW-0028">Amino-acid biosynthesis</keyword>
<dbReference type="SUPFAM" id="SSF56266">
    <property type="entry name" value="DmpA/ArgJ-like"/>
    <property type="match status" value="1"/>
</dbReference>
<sequence length="397" mass="42595">MTSPIPAGFRLGGFHCGLKRNPNKEDLSLIVCDEDTVAAGVYTTNLVVAAPVVWDRARTPSDKIRAVITNSGNANACTGEQGDKDNAEMAGIVAKQFGVSADQVLTMSTGIIGHNLPMEKIRAGLEEVFQRLGSDESHFDTAARGIMTTDKGKKVASRQCEVNGKPVKLIGMCKGAGMIAPNMATMLSVVLTDAQLSPQQAKEILSEVTDNTFNCITVDGHRSTNDTLLLLASGKAGTGEISGGALEGFKAELQQLCEDLAKQIPADGEGSTHLIEINIEGCANREDAFRIAKTVADSALVKCAITGGDPNWGRIVSAAGYSGVKFDPMGLELRVNGHLLYQKGTPVKFDEKTVSQSIKDSFETDVTLRFTEGDTKFRYWSSDLTVEYVKFNSEYRT</sequence>
<dbReference type="EC" id="2.3.1.35" evidence="10"/>
<proteinExistence type="inferred from homology"/>
<dbReference type="InterPro" id="IPR042195">
    <property type="entry name" value="ArgJ_beta_C"/>
</dbReference>
<dbReference type="UniPathway" id="UPA00068">
    <property type="reaction ID" value="UER00106"/>
</dbReference>
<name>A0A2S8F5X0_9BACT</name>
<dbReference type="GO" id="GO:0006592">
    <property type="term" value="P:ornithine biosynthetic process"/>
    <property type="evidence" value="ECO:0007669"/>
    <property type="project" value="TreeGrafter"/>
</dbReference>
<dbReference type="CDD" id="cd02152">
    <property type="entry name" value="OAT"/>
    <property type="match status" value="1"/>
</dbReference>
<dbReference type="PANTHER" id="PTHR23100">
    <property type="entry name" value="ARGININE BIOSYNTHESIS BIFUNCTIONAL PROTEIN ARGJ"/>
    <property type="match status" value="1"/>
</dbReference>
<feature type="chain" id="PRO_5023565791" description="Arginine biosynthesis bifunctional protein ArgJ alpha chain" evidence="10">
    <location>
        <begin position="1"/>
        <end position="184"/>
    </location>
</feature>
<feature type="binding site" evidence="10">
    <location>
        <position position="397"/>
    </location>
    <ligand>
        <name>substrate</name>
    </ligand>
</feature>
<dbReference type="EMBL" id="PUIA01000057">
    <property type="protein sequence ID" value="PQO27520.1"/>
    <property type="molecule type" value="Genomic_DNA"/>
</dbReference>
<feature type="binding site" evidence="10">
    <location>
        <position position="269"/>
    </location>
    <ligand>
        <name>substrate</name>
    </ligand>
</feature>
<dbReference type="GO" id="GO:0005737">
    <property type="term" value="C:cytoplasm"/>
    <property type="evidence" value="ECO:0007669"/>
    <property type="project" value="UniProtKB-SubCell"/>
</dbReference>
<feature type="chain" id="PRO_5023565790" description="Arginine biosynthesis bifunctional protein ArgJ beta chain" evidence="10">
    <location>
        <begin position="185"/>
        <end position="397"/>
    </location>
</feature>
<dbReference type="EC" id="2.3.1.1" evidence="10"/>
<comment type="subunit">
    <text evidence="3 10">Heterotetramer of two alpha and two beta chains.</text>
</comment>
<evidence type="ECO:0000256" key="4">
    <source>
        <dbReference type="ARBA" id="ARBA00022490"/>
    </source>
</evidence>
<evidence type="ECO:0000256" key="3">
    <source>
        <dbReference type="ARBA" id="ARBA00011475"/>
    </source>
</evidence>
<dbReference type="FunFam" id="3.10.20.340:FF:000003">
    <property type="entry name" value="Arginine biosynthesis bifunctional protein ArgJ"/>
    <property type="match status" value="1"/>
</dbReference>
<comment type="function">
    <text evidence="10">Catalyzes two activities which are involved in the cyclic version of arginine biosynthesis: the synthesis of N-acetylglutamate from glutamate and acetyl-CoA as the acetyl donor, and of ornithine by transacetylation between N(2)-acetylornithine and glutamate.</text>
</comment>
<accession>A0A2S8F5X0</accession>
<dbReference type="GO" id="GO:0006526">
    <property type="term" value="P:L-arginine biosynthetic process"/>
    <property type="evidence" value="ECO:0007669"/>
    <property type="project" value="UniProtKB-UniRule"/>
</dbReference>
<feature type="binding site" evidence="10">
    <location>
        <position position="185"/>
    </location>
    <ligand>
        <name>substrate</name>
    </ligand>
</feature>
<comment type="pathway">
    <text evidence="10">Amino-acid biosynthesis; L-arginine biosynthesis; N(2)-acetyl-L-ornithine from L-glutamate: step 1/4.</text>
</comment>
<protein>
    <recommendedName>
        <fullName evidence="10">Arginine biosynthesis bifunctional protein ArgJ</fullName>
    </recommendedName>
    <domain>
        <recommendedName>
            <fullName evidence="10">Glutamate N-acetyltransferase</fullName>
            <ecNumber evidence="10">2.3.1.35</ecNumber>
        </recommendedName>
        <alternativeName>
            <fullName evidence="10">Ornithine acetyltransferase</fullName>
            <shortName evidence="10">OATase</shortName>
        </alternativeName>
        <alternativeName>
            <fullName evidence="10">Ornithine transacetylase</fullName>
        </alternativeName>
    </domain>
    <domain>
        <recommendedName>
            <fullName evidence="10">Amino-acid acetyltransferase</fullName>
            <ecNumber evidence="10">2.3.1.1</ecNumber>
        </recommendedName>
        <alternativeName>
            <fullName evidence="10">N-acetylglutamate synthase</fullName>
            <shortName evidence="10">AGSase</shortName>
        </alternativeName>
    </domain>
    <component>
        <recommendedName>
            <fullName evidence="10">Arginine biosynthesis bifunctional protein ArgJ alpha chain</fullName>
        </recommendedName>
    </component>
    <component>
        <recommendedName>
            <fullName evidence="10">Arginine biosynthesis bifunctional protein ArgJ beta chain</fullName>
        </recommendedName>
    </component>
</protein>
<comment type="subcellular location">
    <subcellularLocation>
        <location evidence="1 10">Cytoplasm</location>
    </subcellularLocation>
</comment>
<dbReference type="Proteomes" id="UP000240009">
    <property type="component" value="Unassembled WGS sequence"/>
</dbReference>
<comment type="catalytic activity">
    <reaction evidence="10">
        <text>N(2)-acetyl-L-ornithine + L-glutamate = N-acetyl-L-glutamate + L-ornithine</text>
        <dbReference type="Rhea" id="RHEA:15349"/>
        <dbReference type="ChEBI" id="CHEBI:29985"/>
        <dbReference type="ChEBI" id="CHEBI:44337"/>
        <dbReference type="ChEBI" id="CHEBI:46911"/>
        <dbReference type="ChEBI" id="CHEBI:57805"/>
        <dbReference type="EC" id="2.3.1.35"/>
    </reaction>
</comment>
<evidence type="ECO:0000256" key="8">
    <source>
        <dbReference type="ARBA" id="ARBA00022813"/>
    </source>
</evidence>
<comment type="similarity">
    <text evidence="2 10">Belongs to the ArgJ family.</text>
</comment>
<evidence type="ECO:0000256" key="9">
    <source>
        <dbReference type="ARBA" id="ARBA00023315"/>
    </source>
</evidence>
<feature type="site" description="Cleavage; by autolysis" evidence="10">
    <location>
        <begin position="184"/>
        <end position="185"/>
    </location>
</feature>
<keyword evidence="7 10" id="KW-0808">Transferase</keyword>
<dbReference type="OrthoDB" id="9804242at2"/>
<evidence type="ECO:0000256" key="10">
    <source>
        <dbReference type="HAMAP-Rule" id="MF_01106"/>
    </source>
</evidence>
<gene>
    <name evidence="10" type="primary">argJ</name>
    <name evidence="11" type="ORF">C5Y96_18485</name>
</gene>
<keyword evidence="9 10" id="KW-0012">Acyltransferase</keyword>
<evidence type="ECO:0000256" key="2">
    <source>
        <dbReference type="ARBA" id="ARBA00006774"/>
    </source>
</evidence>
<evidence type="ECO:0000313" key="12">
    <source>
        <dbReference type="Proteomes" id="UP000240009"/>
    </source>
</evidence>
<feature type="active site" description="Nucleophile" evidence="10">
    <location>
        <position position="185"/>
    </location>
</feature>
<feature type="binding site" evidence="10">
    <location>
        <position position="148"/>
    </location>
    <ligand>
        <name>substrate</name>
    </ligand>
</feature>
<dbReference type="NCBIfam" id="TIGR00120">
    <property type="entry name" value="ArgJ"/>
    <property type="match status" value="1"/>
</dbReference>
<dbReference type="HAMAP" id="MF_01106">
    <property type="entry name" value="ArgJ"/>
    <property type="match status" value="1"/>
</dbReference>
<organism evidence="11 12">
    <name type="scientific">Blastopirellula marina</name>
    <dbReference type="NCBI Taxonomy" id="124"/>
    <lineage>
        <taxon>Bacteria</taxon>
        <taxon>Pseudomonadati</taxon>
        <taxon>Planctomycetota</taxon>
        <taxon>Planctomycetia</taxon>
        <taxon>Pirellulales</taxon>
        <taxon>Pirellulaceae</taxon>
        <taxon>Blastopirellula</taxon>
    </lineage>
</organism>
<dbReference type="PANTHER" id="PTHR23100:SF0">
    <property type="entry name" value="ARGININE BIOSYNTHESIS BIFUNCTIONAL PROTEIN ARGJ, MITOCHONDRIAL"/>
    <property type="match status" value="1"/>
</dbReference>
<dbReference type="AlphaFoldDB" id="A0A2S8F5X0"/>
<dbReference type="InterPro" id="IPR016117">
    <property type="entry name" value="ArgJ-like_dom_sf"/>
</dbReference>
<dbReference type="NCBIfam" id="NF003802">
    <property type="entry name" value="PRK05388.1"/>
    <property type="match status" value="1"/>
</dbReference>
<comment type="caution">
    <text evidence="11">The sequence shown here is derived from an EMBL/GenBank/DDBJ whole genome shotgun (WGS) entry which is preliminary data.</text>
</comment>
<dbReference type="RefSeq" id="WP_105356365.1">
    <property type="nucleotide sequence ID" value="NZ_PUIA01000057.1"/>
</dbReference>
<reference evidence="11 12" key="1">
    <citation type="submission" date="2018-02" db="EMBL/GenBank/DDBJ databases">
        <title>Comparative genomes isolates from brazilian mangrove.</title>
        <authorList>
            <person name="Araujo J.E."/>
            <person name="Taketani R.G."/>
            <person name="Silva M.C.P."/>
            <person name="Loureco M.V."/>
            <person name="Andreote F.D."/>
        </authorList>
    </citation>
    <scope>NUCLEOTIDE SEQUENCE [LARGE SCALE GENOMIC DNA]</scope>
    <source>
        <strain evidence="11 12">HEX-2 MGV</strain>
    </source>
</reference>
<keyword evidence="5 10" id="KW-0055">Arginine biosynthesis</keyword>
<dbReference type="GO" id="GO:0004358">
    <property type="term" value="F:L-glutamate N-acetyltransferase activity, acting on acetyl-L-ornithine as donor"/>
    <property type="evidence" value="ECO:0007669"/>
    <property type="project" value="UniProtKB-UniRule"/>
</dbReference>
<dbReference type="InterPro" id="IPR002813">
    <property type="entry name" value="Arg_biosynth_ArgJ"/>
</dbReference>
<evidence type="ECO:0000256" key="6">
    <source>
        <dbReference type="ARBA" id="ARBA00022605"/>
    </source>
</evidence>
<evidence type="ECO:0000313" key="11">
    <source>
        <dbReference type="EMBL" id="PQO27520.1"/>
    </source>
</evidence>
<feature type="binding site" evidence="10">
    <location>
        <position position="392"/>
    </location>
    <ligand>
        <name>substrate</name>
    </ligand>
</feature>
<dbReference type="Gene3D" id="3.60.70.12">
    <property type="entry name" value="L-amino peptidase D-ALA esterase/amidase"/>
    <property type="match status" value="1"/>
</dbReference>
<evidence type="ECO:0000256" key="1">
    <source>
        <dbReference type="ARBA" id="ARBA00004496"/>
    </source>
</evidence>
<feature type="site" description="Involved in the stabilization of negative charge on the oxyanion by the formation of the oxyanion hole" evidence="10">
    <location>
        <position position="109"/>
    </location>
</feature>
<dbReference type="Gene3D" id="3.10.20.340">
    <property type="entry name" value="ArgJ beta chain, C-terminal domain"/>
    <property type="match status" value="1"/>
</dbReference>
<dbReference type="Pfam" id="PF01960">
    <property type="entry name" value="ArgJ"/>
    <property type="match status" value="1"/>
</dbReference>